<keyword evidence="1" id="KW-0812">Transmembrane</keyword>
<organism evidence="2 3">
    <name type="scientific">Agaribacter flavus</name>
    <dbReference type="NCBI Taxonomy" id="1902781"/>
    <lineage>
        <taxon>Bacteria</taxon>
        <taxon>Pseudomonadati</taxon>
        <taxon>Pseudomonadota</taxon>
        <taxon>Gammaproteobacteria</taxon>
        <taxon>Alteromonadales</taxon>
        <taxon>Alteromonadaceae</taxon>
        <taxon>Agaribacter</taxon>
    </lineage>
</organism>
<evidence type="ECO:0000313" key="2">
    <source>
        <dbReference type="EMBL" id="MFC3120637.1"/>
    </source>
</evidence>
<proteinExistence type="predicted"/>
<feature type="transmembrane region" description="Helical" evidence="1">
    <location>
        <begin position="60"/>
        <end position="79"/>
    </location>
</feature>
<reference evidence="3" key="1">
    <citation type="journal article" date="2019" name="Int. J. Syst. Evol. Microbiol.">
        <title>The Global Catalogue of Microorganisms (GCM) 10K type strain sequencing project: providing services to taxonomists for standard genome sequencing and annotation.</title>
        <authorList>
            <consortium name="The Broad Institute Genomics Platform"/>
            <consortium name="The Broad Institute Genome Sequencing Center for Infectious Disease"/>
            <person name="Wu L."/>
            <person name="Ma J."/>
        </authorList>
    </citation>
    <scope>NUCLEOTIDE SEQUENCE [LARGE SCALE GENOMIC DNA]</scope>
    <source>
        <strain evidence="3">KCTC 52473</strain>
    </source>
</reference>
<name>A0ABV7FP71_9ALTE</name>
<dbReference type="Pfam" id="PF11143">
    <property type="entry name" value="DUF2919"/>
    <property type="match status" value="1"/>
</dbReference>
<evidence type="ECO:0000256" key="1">
    <source>
        <dbReference type="SAM" id="Phobius"/>
    </source>
</evidence>
<dbReference type="EMBL" id="JBHRSW010000005">
    <property type="protein sequence ID" value="MFC3120637.1"/>
    <property type="molecule type" value="Genomic_DNA"/>
</dbReference>
<accession>A0ABV7FP71</accession>
<evidence type="ECO:0000313" key="3">
    <source>
        <dbReference type="Proteomes" id="UP001595478"/>
    </source>
</evidence>
<dbReference type="InterPro" id="IPR021318">
    <property type="entry name" value="DUF2919"/>
</dbReference>
<feature type="transmembrane region" description="Helical" evidence="1">
    <location>
        <begin position="119"/>
        <end position="140"/>
    </location>
</feature>
<protein>
    <submittedName>
        <fullName evidence="2">DUF2919 domain-containing protein</fullName>
    </submittedName>
</protein>
<feature type="transmembrane region" description="Helical" evidence="1">
    <location>
        <begin position="91"/>
        <end position="113"/>
    </location>
</feature>
<keyword evidence="1" id="KW-1133">Transmembrane helix</keyword>
<keyword evidence="1" id="KW-0472">Membrane</keyword>
<sequence>MQLEFPLSHYDEGGRLKPPLFLYFVLLFFCRGIVIFVVALSVPNDSSRMMEIFYPEKYDFYLSLMSAVPAVLALVLLSRRYSIWQQSKQRLFSFLFALLVMASLIDLSLQIYIVNKLSYSFSISRALTLGGAVLALSYVLKSKHIRHLRKDWSKPLK</sequence>
<feature type="transmembrane region" description="Helical" evidence="1">
    <location>
        <begin position="20"/>
        <end position="40"/>
    </location>
</feature>
<dbReference type="Proteomes" id="UP001595478">
    <property type="component" value="Unassembled WGS sequence"/>
</dbReference>
<dbReference type="RefSeq" id="WP_376918771.1">
    <property type="nucleotide sequence ID" value="NZ_JBHRSW010000005.1"/>
</dbReference>
<comment type="caution">
    <text evidence="2">The sequence shown here is derived from an EMBL/GenBank/DDBJ whole genome shotgun (WGS) entry which is preliminary data.</text>
</comment>
<keyword evidence="3" id="KW-1185">Reference proteome</keyword>
<gene>
    <name evidence="2" type="ORF">ACFOHL_03310</name>
</gene>